<protein>
    <recommendedName>
        <fullName evidence="4 11">Glutamine synthetase</fullName>
        <ecNumber evidence="3 11">6.3.1.2</ecNumber>
    </recommendedName>
</protein>
<dbReference type="FunFam" id="3.10.20.70:FF:000004">
    <property type="entry name" value="Glutamine synthetase"/>
    <property type="match status" value="1"/>
</dbReference>
<dbReference type="GeneID" id="54566834"/>
<name>A0A6A6C9L7_ZASCE</name>
<dbReference type="AlphaFoldDB" id="A0A6A6C9L7"/>
<reference evidence="14" key="1">
    <citation type="journal article" date="2020" name="Stud. Mycol.">
        <title>101 Dothideomycetes genomes: a test case for predicting lifestyles and emergence of pathogens.</title>
        <authorList>
            <person name="Haridas S."/>
            <person name="Albert R."/>
            <person name="Binder M."/>
            <person name="Bloem J."/>
            <person name="Labutti K."/>
            <person name="Salamov A."/>
            <person name="Andreopoulos B."/>
            <person name="Baker S."/>
            <person name="Barry K."/>
            <person name="Bills G."/>
            <person name="Bluhm B."/>
            <person name="Cannon C."/>
            <person name="Castanera R."/>
            <person name="Culley D."/>
            <person name="Daum C."/>
            <person name="Ezra D."/>
            <person name="Gonzalez J."/>
            <person name="Henrissat B."/>
            <person name="Kuo A."/>
            <person name="Liang C."/>
            <person name="Lipzen A."/>
            <person name="Lutzoni F."/>
            <person name="Magnuson J."/>
            <person name="Mondo S."/>
            <person name="Nolan M."/>
            <person name="Ohm R."/>
            <person name="Pangilinan J."/>
            <person name="Park H.-J."/>
            <person name="Ramirez L."/>
            <person name="Alfaro M."/>
            <person name="Sun H."/>
            <person name="Tritt A."/>
            <person name="Yoshinaga Y."/>
            <person name="Zwiers L.-H."/>
            <person name="Turgeon B."/>
            <person name="Goodwin S."/>
            <person name="Spatafora J."/>
            <person name="Crous P."/>
            <person name="Grigoriev I."/>
        </authorList>
    </citation>
    <scope>NUCLEOTIDE SEQUENCE</scope>
    <source>
        <strain evidence="14">ATCC 36951</strain>
    </source>
</reference>
<evidence type="ECO:0000313" key="14">
    <source>
        <dbReference type="EMBL" id="KAF2163731.1"/>
    </source>
</evidence>
<evidence type="ECO:0000256" key="8">
    <source>
        <dbReference type="ARBA" id="ARBA00049436"/>
    </source>
</evidence>
<evidence type="ECO:0000256" key="7">
    <source>
        <dbReference type="ARBA" id="ARBA00022840"/>
    </source>
</evidence>
<dbReference type="InterPro" id="IPR036651">
    <property type="entry name" value="Gln_synt_N_sf"/>
</dbReference>
<evidence type="ECO:0000259" key="12">
    <source>
        <dbReference type="PROSITE" id="PS51986"/>
    </source>
</evidence>
<evidence type="ECO:0000256" key="3">
    <source>
        <dbReference type="ARBA" id="ARBA00012937"/>
    </source>
</evidence>
<dbReference type="Gene3D" id="3.30.590.10">
    <property type="entry name" value="Glutamine synthetase/guanido kinase, catalytic domain"/>
    <property type="match status" value="1"/>
</dbReference>
<dbReference type="InterPro" id="IPR027303">
    <property type="entry name" value="Gln_synth_gly_rich_site"/>
</dbReference>
<feature type="domain" description="GS beta-grasp" evidence="12">
    <location>
        <begin position="32"/>
        <end position="111"/>
    </location>
</feature>
<dbReference type="Pfam" id="PF03951">
    <property type="entry name" value="Gln-synt_N"/>
    <property type="match status" value="1"/>
</dbReference>
<dbReference type="GO" id="GO:0006542">
    <property type="term" value="P:glutamine biosynthetic process"/>
    <property type="evidence" value="ECO:0007669"/>
    <property type="project" value="InterPro"/>
</dbReference>
<comment type="similarity">
    <text evidence="1 9 10">Belongs to the glutamine synthetase family.</text>
</comment>
<evidence type="ECO:0000313" key="15">
    <source>
        <dbReference type="Proteomes" id="UP000799537"/>
    </source>
</evidence>
<dbReference type="FunFam" id="3.30.590.10:FF:000004">
    <property type="entry name" value="Glutamine synthetase"/>
    <property type="match status" value="1"/>
</dbReference>
<evidence type="ECO:0000256" key="9">
    <source>
        <dbReference type="PROSITE-ProRule" id="PRU01330"/>
    </source>
</evidence>
<dbReference type="PROSITE" id="PS00180">
    <property type="entry name" value="GLNA_1"/>
    <property type="match status" value="1"/>
</dbReference>
<evidence type="ECO:0000256" key="1">
    <source>
        <dbReference type="ARBA" id="ARBA00009897"/>
    </source>
</evidence>
<dbReference type="GO" id="GO:0005524">
    <property type="term" value="F:ATP binding"/>
    <property type="evidence" value="ECO:0007669"/>
    <property type="project" value="UniProtKB-KW"/>
</dbReference>
<dbReference type="SUPFAM" id="SSF54368">
    <property type="entry name" value="Glutamine synthetase, N-terminal domain"/>
    <property type="match status" value="1"/>
</dbReference>
<accession>A0A6A6C9L7</accession>
<evidence type="ECO:0000256" key="4">
    <source>
        <dbReference type="ARBA" id="ARBA00021364"/>
    </source>
</evidence>
<dbReference type="PROSITE" id="PS51986">
    <property type="entry name" value="GS_BETA_GRASP"/>
    <property type="match status" value="1"/>
</dbReference>
<keyword evidence="5 11" id="KW-0436">Ligase</keyword>
<dbReference type="GO" id="GO:0005737">
    <property type="term" value="C:cytoplasm"/>
    <property type="evidence" value="ECO:0007669"/>
    <property type="project" value="TreeGrafter"/>
</dbReference>
<gene>
    <name evidence="14" type="ORF">M409DRAFT_57225</name>
</gene>
<dbReference type="Proteomes" id="UP000799537">
    <property type="component" value="Unassembled WGS sequence"/>
</dbReference>
<keyword evidence="7 11" id="KW-0067">ATP-binding</keyword>
<evidence type="ECO:0000256" key="2">
    <source>
        <dbReference type="ARBA" id="ARBA00011823"/>
    </source>
</evidence>
<dbReference type="Pfam" id="PF00120">
    <property type="entry name" value="Gln-synt_C"/>
    <property type="match status" value="1"/>
</dbReference>
<dbReference type="InterPro" id="IPR014746">
    <property type="entry name" value="Gln_synth/guanido_kin_cat_dom"/>
</dbReference>
<dbReference type="PROSITE" id="PS00181">
    <property type="entry name" value="GLNA_ATP"/>
    <property type="match status" value="1"/>
</dbReference>
<dbReference type="EMBL" id="ML993607">
    <property type="protein sequence ID" value="KAF2163731.1"/>
    <property type="molecule type" value="Genomic_DNA"/>
</dbReference>
<organism evidence="14 15">
    <name type="scientific">Zasmidium cellare ATCC 36951</name>
    <dbReference type="NCBI Taxonomy" id="1080233"/>
    <lineage>
        <taxon>Eukaryota</taxon>
        <taxon>Fungi</taxon>
        <taxon>Dikarya</taxon>
        <taxon>Ascomycota</taxon>
        <taxon>Pezizomycotina</taxon>
        <taxon>Dothideomycetes</taxon>
        <taxon>Dothideomycetidae</taxon>
        <taxon>Mycosphaerellales</taxon>
        <taxon>Mycosphaerellaceae</taxon>
        <taxon>Zasmidium</taxon>
    </lineage>
</organism>
<evidence type="ECO:0000256" key="6">
    <source>
        <dbReference type="ARBA" id="ARBA00022741"/>
    </source>
</evidence>
<dbReference type="SUPFAM" id="SSF55931">
    <property type="entry name" value="Glutamine synthetase/guanido kinase"/>
    <property type="match status" value="1"/>
</dbReference>
<dbReference type="Gene3D" id="3.10.20.70">
    <property type="entry name" value="Glutamine synthetase, N-terminal domain"/>
    <property type="match status" value="1"/>
</dbReference>
<sequence length="389" mass="43409">MLANKNSQADPVYLSNTANLEKYLKLPQRGSVIAEYVWIDASNGVRSKCKTLPKKPESVSELPEWNFDGSSTGQAPGDNSDVFLRPVSMYPDPFRLGDNILVMCETYMSDGKPNAYNFRHDAAVVMEKHAKHEFWFGLEQEYTLLDTTGWPYGWPKNGFPAPQGPYYCGVGAGKVFCRDIVEAHYKACMYANINISGTNAEVMPAQWEYQVGPCEGITLGDQLWMSRFLLHRVAEEFGAKITFNPKPIPGDWNGAGLHTNVSTKEMREKGGMKHIEKAMESLAGRHKEHMKVYGEGNEARMTGAHETASYDKFTWGIANRGSSVRVNRDVAEKGFGYFEDRRPASNADPYQITGMIVETICGKVEGADVFSSSQQQQQELEMVVPVAKP</sequence>
<evidence type="ECO:0000256" key="11">
    <source>
        <dbReference type="RuleBase" id="RU004356"/>
    </source>
</evidence>
<dbReference type="PANTHER" id="PTHR20852">
    <property type="entry name" value="GLUTAMINE SYNTHETASE"/>
    <property type="match status" value="1"/>
</dbReference>
<comment type="subunit">
    <text evidence="2">Homooctamer.</text>
</comment>
<dbReference type="InterPro" id="IPR027302">
    <property type="entry name" value="Gln_synth_N_conserv_site"/>
</dbReference>
<evidence type="ECO:0000256" key="5">
    <source>
        <dbReference type="ARBA" id="ARBA00022598"/>
    </source>
</evidence>
<keyword evidence="15" id="KW-1185">Reference proteome</keyword>
<evidence type="ECO:0000256" key="10">
    <source>
        <dbReference type="RuleBase" id="RU000384"/>
    </source>
</evidence>
<dbReference type="OrthoDB" id="1936100at2759"/>
<dbReference type="GO" id="GO:0004356">
    <property type="term" value="F:glutamine synthetase activity"/>
    <property type="evidence" value="ECO:0007669"/>
    <property type="project" value="UniProtKB-EC"/>
</dbReference>
<dbReference type="InterPro" id="IPR008147">
    <property type="entry name" value="Gln_synt_N"/>
</dbReference>
<proteinExistence type="inferred from homology"/>
<keyword evidence="6 11" id="KW-0547">Nucleotide-binding</keyword>
<dbReference type="PROSITE" id="PS51987">
    <property type="entry name" value="GS_CATALYTIC"/>
    <property type="match status" value="1"/>
</dbReference>
<dbReference type="EC" id="6.3.1.2" evidence="3 11"/>
<dbReference type="RefSeq" id="XP_033664620.1">
    <property type="nucleotide sequence ID" value="XM_033813562.1"/>
</dbReference>
<dbReference type="PANTHER" id="PTHR20852:SF57">
    <property type="entry name" value="GLUTAMINE SYNTHETASE 2 CYTOPLASMIC"/>
    <property type="match status" value="1"/>
</dbReference>
<dbReference type="InterPro" id="IPR050292">
    <property type="entry name" value="Glutamine_Synthetase"/>
</dbReference>
<dbReference type="InterPro" id="IPR008146">
    <property type="entry name" value="Gln_synth_cat_dom"/>
</dbReference>
<feature type="domain" description="GS catalytic" evidence="13">
    <location>
        <begin position="118"/>
        <end position="389"/>
    </location>
</feature>
<comment type="catalytic activity">
    <reaction evidence="8 11">
        <text>L-glutamate + NH4(+) + ATP = L-glutamine + ADP + phosphate + H(+)</text>
        <dbReference type="Rhea" id="RHEA:16169"/>
        <dbReference type="ChEBI" id="CHEBI:15378"/>
        <dbReference type="ChEBI" id="CHEBI:28938"/>
        <dbReference type="ChEBI" id="CHEBI:29985"/>
        <dbReference type="ChEBI" id="CHEBI:30616"/>
        <dbReference type="ChEBI" id="CHEBI:43474"/>
        <dbReference type="ChEBI" id="CHEBI:58359"/>
        <dbReference type="ChEBI" id="CHEBI:456216"/>
        <dbReference type="EC" id="6.3.1.2"/>
    </reaction>
</comment>
<evidence type="ECO:0000259" key="13">
    <source>
        <dbReference type="PROSITE" id="PS51987"/>
    </source>
</evidence>
<dbReference type="SMART" id="SM01230">
    <property type="entry name" value="Gln-synt_C"/>
    <property type="match status" value="1"/>
</dbReference>